<dbReference type="EMBL" id="AWXR01000097">
    <property type="protein sequence ID" value="ERM80477.1"/>
    <property type="molecule type" value="Genomic_DNA"/>
</dbReference>
<reference evidence="1 2" key="1">
    <citation type="journal article" date="2013" name="Genome Announc.">
        <title>Draft Genome Sequence of the Psychrophilic and Alkaliphilic Rhodonellum psychrophilum Strain GCM71T.</title>
        <authorList>
            <person name="Hauptmann A.L."/>
            <person name="Glaring M.A."/>
            <person name="Hallin P.F."/>
            <person name="Prieme A."/>
            <person name="Stougaard P."/>
        </authorList>
    </citation>
    <scope>NUCLEOTIDE SEQUENCE [LARGE SCALE GENOMIC DNA]</scope>
    <source>
        <strain evidence="1 2">GCM71</strain>
    </source>
</reference>
<sequence>MDLLDYQIRFSAGIFLIRSSLDSQKDDYLILGINRGEKKSNIR</sequence>
<gene>
    <name evidence="1" type="ORF">P872_21625</name>
</gene>
<proteinExistence type="predicted"/>
<name>U5BX39_9BACT</name>
<comment type="caution">
    <text evidence="1">The sequence shown here is derived from an EMBL/GenBank/DDBJ whole genome shotgun (WGS) entry which is preliminary data.</text>
</comment>
<accession>U5BX39</accession>
<evidence type="ECO:0000313" key="1">
    <source>
        <dbReference type="EMBL" id="ERM80477.1"/>
    </source>
</evidence>
<evidence type="ECO:0000313" key="2">
    <source>
        <dbReference type="Proteomes" id="UP000016843"/>
    </source>
</evidence>
<organism evidence="1 2">
    <name type="scientific">Rhodonellum psychrophilum GCM71 = DSM 17998</name>
    <dbReference type="NCBI Taxonomy" id="1123057"/>
    <lineage>
        <taxon>Bacteria</taxon>
        <taxon>Pseudomonadati</taxon>
        <taxon>Bacteroidota</taxon>
        <taxon>Cytophagia</taxon>
        <taxon>Cytophagales</taxon>
        <taxon>Cytophagaceae</taxon>
        <taxon>Rhodonellum</taxon>
    </lineage>
</organism>
<keyword evidence="2" id="KW-1185">Reference proteome</keyword>
<dbReference type="AlphaFoldDB" id="U5BX39"/>
<protein>
    <submittedName>
        <fullName evidence="1">Uncharacterized protein</fullName>
    </submittedName>
</protein>
<dbReference type="Proteomes" id="UP000016843">
    <property type="component" value="Unassembled WGS sequence"/>
</dbReference>